<dbReference type="Gene3D" id="2.30.130.40">
    <property type="entry name" value="LON domain-like"/>
    <property type="match status" value="1"/>
</dbReference>
<sequence length="226" mass="24661">MGVGDWHSWLKRRLGDDEATPATPAEPEILDIPLFPLGTVLFPGGVLGLKIFEARYLDMAAACLREQTPFGVCLIAEGQETNAGTTSPAVPHPIGTLAHLSRCDMDQPGILLASARGGRRFRIVERRIEANGLQRARVELLAEPETRAIPAALAGLEPLARRIVADLGSEKMPPPHDFADALWLGYRLAEVMPVQVLAKQKLLELDDPVSRLEILHTYLAQRGLVT</sequence>
<dbReference type="PANTHER" id="PTHR46732">
    <property type="entry name" value="ATP-DEPENDENT PROTEASE LA (LON) DOMAIN PROTEIN"/>
    <property type="match status" value="1"/>
</dbReference>
<dbReference type="Proteomes" id="UP000323671">
    <property type="component" value="Chromosome"/>
</dbReference>
<dbReference type="PANTHER" id="PTHR46732:SF8">
    <property type="entry name" value="ATP-DEPENDENT PROTEASE LA (LON) DOMAIN PROTEIN"/>
    <property type="match status" value="1"/>
</dbReference>
<dbReference type="EMBL" id="CP022579">
    <property type="protein sequence ID" value="QEL63681.1"/>
    <property type="molecule type" value="Genomic_DNA"/>
</dbReference>
<proteinExistence type="predicted"/>
<dbReference type="InterPro" id="IPR046336">
    <property type="entry name" value="Lon_prtase_N_sf"/>
</dbReference>
<dbReference type="PROSITE" id="PS51787">
    <property type="entry name" value="LON_N"/>
    <property type="match status" value="1"/>
</dbReference>
<dbReference type="KEGG" id="otr:OTERR_02050"/>
<dbReference type="Gene3D" id="1.10.4060.10">
    <property type="entry name" value="BPP1347 like domain"/>
    <property type="match status" value="1"/>
</dbReference>
<evidence type="ECO:0000313" key="2">
    <source>
        <dbReference type="EMBL" id="QEL63681.1"/>
    </source>
</evidence>
<dbReference type="RefSeq" id="WP_149424584.1">
    <property type="nucleotide sequence ID" value="NZ_CP022579.1"/>
</dbReference>
<reference evidence="2 3" key="1">
    <citation type="submission" date="2017-07" db="EMBL/GenBank/DDBJ databases">
        <title>Complete genome sequence of Oryzomicrobium terrae TPP412.</title>
        <authorList>
            <person name="Chiu L.-W."/>
            <person name="Lo K.-J."/>
            <person name="Tsai Y.-M."/>
            <person name="Lin S.-S."/>
            <person name="Kuo C.-H."/>
            <person name="Liu C.-T."/>
        </authorList>
    </citation>
    <scope>NUCLEOTIDE SEQUENCE [LARGE SCALE GENOMIC DNA]</scope>
    <source>
        <strain evidence="2 3">TPP412</strain>
    </source>
</reference>
<dbReference type="GO" id="GO:0006508">
    <property type="term" value="P:proteolysis"/>
    <property type="evidence" value="ECO:0007669"/>
    <property type="project" value="UniProtKB-KW"/>
</dbReference>
<evidence type="ECO:0000259" key="1">
    <source>
        <dbReference type="PROSITE" id="PS51787"/>
    </source>
</evidence>
<dbReference type="SUPFAM" id="SSF88697">
    <property type="entry name" value="PUA domain-like"/>
    <property type="match status" value="1"/>
</dbReference>
<dbReference type="InterPro" id="IPR003111">
    <property type="entry name" value="Lon_prtase_N"/>
</dbReference>
<accession>A0A5C1E446</accession>
<dbReference type="GO" id="GO:0008233">
    <property type="term" value="F:peptidase activity"/>
    <property type="evidence" value="ECO:0007669"/>
    <property type="project" value="UniProtKB-KW"/>
</dbReference>
<name>A0A5C1E446_9RHOO</name>
<keyword evidence="2" id="KW-0645">Protease</keyword>
<organism evidence="2 3">
    <name type="scientific">Oryzomicrobium terrae</name>
    <dbReference type="NCBI Taxonomy" id="1735038"/>
    <lineage>
        <taxon>Bacteria</taxon>
        <taxon>Pseudomonadati</taxon>
        <taxon>Pseudomonadota</taxon>
        <taxon>Betaproteobacteria</taxon>
        <taxon>Rhodocyclales</taxon>
        <taxon>Rhodocyclaceae</taxon>
        <taxon>Oryzomicrobium</taxon>
    </lineage>
</organism>
<protein>
    <submittedName>
        <fullName evidence="2">ATP-dependent protease La</fullName>
    </submittedName>
</protein>
<dbReference type="Pfam" id="PF02190">
    <property type="entry name" value="LON_substr_bdg"/>
    <property type="match status" value="1"/>
</dbReference>
<gene>
    <name evidence="2" type="ORF">OTERR_02050</name>
</gene>
<dbReference type="SMART" id="SM00464">
    <property type="entry name" value="LON"/>
    <property type="match status" value="1"/>
</dbReference>
<keyword evidence="2" id="KW-0378">Hydrolase</keyword>
<keyword evidence="3" id="KW-1185">Reference proteome</keyword>
<feature type="domain" description="Lon N-terminal" evidence="1">
    <location>
        <begin position="29"/>
        <end position="223"/>
    </location>
</feature>
<dbReference type="AlphaFoldDB" id="A0A5C1E446"/>
<evidence type="ECO:0000313" key="3">
    <source>
        <dbReference type="Proteomes" id="UP000323671"/>
    </source>
</evidence>
<dbReference type="InterPro" id="IPR015947">
    <property type="entry name" value="PUA-like_sf"/>
</dbReference>